<dbReference type="EC" id="3.6.1.-" evidence="10"/>
<evidence type="ECO:0000313" key="14">
    <source>
        <dbReference type="Proteomes" id="UP001595715"/>
    </source>
</evidence>
<dbReference type="PANTHER" id="PTHR32120">
    <property type="entry name" value="SMALL RIBOSOMAL SUBUNIT BIOGENESIS GTPASE RSGA"/>
    <property type="match status" value="1"/>
</dbReference>
<evidence type="ECO:0000256" key="1">
    <source>
        <dbReference type="ARBA" id="ARBA00022490"/>
    </source>
</evidence>
<comment type="caution">
    <text evidence="13">The sequence shown here is derived from an EMBL/GenBank/DDBJ whole genome shotgun (WGS) entry which is preliminary data.</text>
</comment>
<dbReference type="InterPro" id="IPR012340">
    <property type="entry name" value="NA-bd_OB-fold"/>
</dbReference>
<keyword evidence="14" id="KW-1185">Reference proteome</keyword>
<evidence type="ECO:0000256" key="3">
    <source>
        <dbReference type="ARBA" id="ARBA00022723"/>
    </source>
</evidence>
<dbReference type="PROSITE" id="PS51721">
    <property type="entry name" value="G_CP"/>
    <property type="match status" value="1"/>
</dbReference>
<evidence type="ECO:0000256" key="2">
    <source>
        <dbReference type="ARBA" id="ARBA00022517"/>
    </source>
</evidence>
<feature type="domain" description="CP-type G" evidence="12">
    <location>
        <begin position="77"/>
        <end position="242"/>
    </location>
</feature>
<keyword evidence="7 10" id="KW-0862">Zinc</keyword>
<feature type="binding site" evidence="10">
    <location>
        <position position="271"/>
    </location>
    <ligand>
        <name>Zn(2+)</name>
        <dbReference type="ChEBI" id="CHEBI:29105"/>
    </ligand>
</feature>
<dbReference type="PROSITE" id="PS50936">
    <property type="entry name" value="ENGC_GTPASE"/>
    <property type="match status" value="1"/>
</dbReference>
<comment type="function">
    <text evidence="10">One of several proteins that assist in the late maturation steps of the functional core of the 30S ribosomal subunit. Helps release RbfA from mature subunits. May play a role in the assembly of ribosomal proteins into the subunit. Circularly permuted GTPase that catalyzes slow GTP hydrolysis, GTPase activity is stimulated by the 30S ribosomal subunit.</text>
</comment>
<evidence type="ECO:0000256" key="10">
    <source>
        <dbReference type="HAMAP-Rule" id="MF_01820"/>
    </source>
</evidence>
<dbReference type="Gene3D" id="1.10.40.50">
    <property type="entry name" value="Probable gtpase engc, domain 3"/>
    <property type="match status" value="1"/>
</dbReference>
<keyword evidence="5 10" id="KW-0547">Nucleotide-binding</keyword>
<evidence type="ECO:0000256" key="8">
    <source>
        <dbReference type="ARBA" id="ARBA00022884"/>
    </source>
</evidence>
<keyword evidence="2 10" id="KW-0690">Ribosome biogenesis</keyword>
<name>A0ABV8K4Q9_9BACL</name>
<dbReference type="PANTHER" id="PTHR32120:SF11">
    <property type="entry name" value="SMALL RIBOSOMAL SUBUNIT BIOGENESIS GTPASE RSGA 1, MITOCHONDRIAL-RELATED"/>
    <property type="match status" value="1"/>
</dbReference>
<dbReference type="NCBIfam" id="TIGR00157">
    <property type="entry name" value="ribosome small subunit-dependent GTPase A"/>
    <property type="match status" value="1"/>
</dbReference>
<evidence type="ECO:0000259" key="12">
    <source>
        <dbReference type="PROSITE" id="PS51721"/>
    </source>
</evidence>
<keyword evidence="8 10" id="KW-0694">RNA-binding</keyword>
<evidence type="ECO:0000256" key="7">
    <source>
        <dbReference type="ARBA" id="ARBA00022833"/>
    </source>
</evidence>
<evidence type="ECO:0000256" key="5">
    <source>
        <dbReference type="ARBA" id="ARBA00022741"/>
    </source>
</evidence>
<dbReference type="CDD" id="cd01854">
    <property type="entry name" value="YjeQ_EngC"/>
    <property type="match status" value="1"/>
</dbReference>
<feature type="binding site" evidence="10">
    <location>
        <position position="266"/>
    </location>
    <ligand>
        <name>Zn(2+)</name>
        <dbReference type="ChEBI" id="CHEBI:29105"/>
    </ligand>
</feature>
<dbReference type="SUPFAM" id="SSF52540">
    <property type="entry name" value="P-loop containing nucleoside triphosphate hydrolases"/>
    <property type="match status" value="1"/>
</dbReference>
<comment type="subunit">
    <text evidence="10">Monomer. Associates with 30S ribosomal subunit, binds 16S rRNA.</text>
</comment>
<dbReference type="SUPFAM" id="SSF50249">
    <property type="entry name" value="Nucleic acid-binding proteins"/>
    <property type="match status" value="1"/>
</dbReference>
<dbReference type="InterPro" id="IPR030378">
    <property type="entry name" value="G_CP_dom"/>
</dbReference>
<feature type="binding site" evidence="10">
    <location>
        <begin position="185"/>
        <end position="193"/>
    </location>
    <ligand>
        <name>GTP</name>
        <dbReference type="ChEBI" id="CHEBI:37565"/>
    </ligand>
</feature>
<dbReference type="Gene3D" id="3.40.50.300">
    <property type="entry name" value="P-loop containing nucleotide triphosphate hydrolases"/>
    <property type="match status" value="1"/>
</dbReference>
<dbReference type="Pfam" id="PF16745">
    <property type="entry name" value="RsgA_N"/>
    <property type="match status" value="1"/>
</dbReference>
<proteinExistence type="inferred from homology"/>
<sequence length="312" mass="34473">MQENNHNDTVGRIVKALSGYYYVVPEGQEMNVSFTPIQCRARGIFKKRGESPLVGDRVRYGNTENGEGTVDAILPRSSELVRPPVANIDLAVLVFSVTEPTLNLQLLDKFLVHIEHAGIPTVLCLSKSDLAEEGPDSEEAQEAMDAVKRIYEPLGYAVYTTSSRQSGGIESLRERLQGHLAVFAGQSGVGKSSLLNALVPGLQLETSAISNRLGRGKHTTRHVELIQVGTGFVADTPGFSQLDFVELGIEELGSCFREMRELAGSCKFRGCTHIHEPECAVLEALAEGKIESTRYEHYKLFMTEMKEKKRRY</sequence>
<reference evidence="14" key="1">
    <citation type="journal article" date="2019" name="Int. J. Syst. Evol. Microbiol.">
        <title>The Global Catalogue of Microorganisms (GCM) 10K type strain sequencing project: providing services to taxonomists for standard genome sequencing and annotation.</title>
        <authorList>
            <consortium name="The Broad Institute Genomics Platform"/>
            <consortium name="The Broad Institute Genome Sequencing Center for Infectious Disease"/>
            <person name="Wu L."/>
            <person name="Ma J."/>
        </authorList>
    </citation>
    <scope>NUCLEOTIDE SEQUENCE [LARGE SCALE GENOMIC DNA]</scope>
    <source>
        <strain evidence="14">IBRC-M 10987</strain>
    </source>
</reference>
<dbReference type="InterPro" id="IPR004881">
    <property type="entry name" value="Ribosome_biogen_GTPase_RsgA"/>
</dbReference>
<evidence type="ECO:0000256" key="4">
    <source>
        <dbReference type="ARBA" id="ARBA00022730"/>
    </source>
</evidence>
<dbReference type="Proteomes" id="UP001595715">
    <property type="component" value="Unassembled WGS sequence"/>
</dbReference>
<comment type="cofactor">
    <cofactor evidence="10">
        <name>Zn(2+)</name>
        <dbReference type="ChEBI" id="CHEBI:29105"/>
    </cofactor>
    <text evidence="10">Binds 1 zinc ion per subunit.</text>
</comment>
<feature type="binding site" evidence="10">
    <location>
        <position position="279"/>
    </location>
    <ligand>
        <name>Zn(2+)</name>
        <dbReference type="ChEBI" id="CHEBI:29105"/>
    </ligand>
</feature>
<dbReference type="Pfam" id="PF03193">
    <property type="entry name" value="RsgA_GTPase"/>
    <property type="match status" value="1"/>
</dbReference>
<evidence type="ECO:0000256" key="6">
    <source>
        <dbReference type="ARBA" id="ARBA00022801"/>
    </source>
</evidence>
<dbReference type="InterPro" id="IPR027417">
    <property type="entry name" value="P-loop_NTPase"/>
</dbReference>
<dbReference type="HAMAP" id="MF_01820">
    <property type="entry name" value="GTPase_RsgA"/>
    <property type="match status" value="1"/>
</dbReference>
<dbReference type="EMBL" id="JBHSAM010000028">
    <property type="protein sequence ID" value="MFC4100996.1"/>
    <property type="molecule type" value="Genomic_DNA"/>
</dbReference>
<evidence type="ECO:0000313" key="13">
    <source>
        <dbReference type="EMBL" id="MFC4100996.1"/>
    </source>
</evidence>
<dbReference type="RefSeq" id="WP_377719638.1">
    <property type="nucleotide sequence ID" value="NZ_JBHSAM010000028.1"/>
</dbReference>
<protein>
    <recommendedName>
        <fullName evidence="10">Small ribosomal subunit biogenesis GTPase RsgA</fullName>
        <ecNumber evidence="10">3.6.1.-</ecNumber>
    </recommendedName>
</protein>
<organism evidence="13 14">
    <name type="scientific">Paenibacillus xanthanilyticus</name>
    <dbReference type="NCBI Taxonomy" id="1783531"/>
    <lineage>
        <taxon>Bacteria</taxon>
        <taxon>Bacillati</taxon>
        <taxon>Bacillota</taxon>
        <taxon>Bacilli</taxon>
        <taxon>Bacillales</taxon>
        <taxon>Paenibacillaceae</taxon>
        <taxon>Paenibacillus</taxon>
    </lineage>
</organism>
<comment type="similarity">
    <text evidence="10">Belongs to the TRAFAC class YlqF/YawG GTPase family. RsgA subfamily.</text>
</comment>
<comment type="subcellular location">
    <subcellularLocation>
        <location evidence="10">Cytoplasm</location>
    </subcellularLocation>
</comment>
<dbReference type="InterPro" id="IPR031944">
    <property type="entry name" value="RsgA_N"/>
</dbReference>
<evidence type="ECO:0000256" key="9">
    <source>
        <dbReference type="ARBA" id="ARBA00023134"/>
    </source>
</evidence>
<keyword evidence="6 10" id="KW-0378">Hydrolase</keyword>
<keyword evidence="1 10" id="KW-0963">Cytoplasm</keyword>
<keyword evidence="9 10" id="KW-0342">GTP-binding</keyword>
<keyword evidence="3 10" id="KW-0479">Metal-binding</keyword>
<dbReference type="Gene3D" id="2.40.50.140">
    <property type="entry name" value="Nucleic acid-binding proteins"/>
    <property type="match status" value="1"/>
</dbReference>
<keyword evidence="4 10" id="KW-0699">rRNA-binding</keyword>
<feature type="binding site" evidence="10">
    <location>
        <position position="273"/>
    </location>
    <ligand>
        <name>Zn(2+)</name>
        <dbReference type="ChEBI" id="CHEBI:29105"/>
    </ligand>
</feature>
<gene>
    <name evidence="10 13" type="primary">rsgA</name>
    <name evidence="13" type="ORF">ACFOZ8_15255</name>
</gene>
<evidence type="ECO:0000259" key="11">
    <source>
        <dbReference type="PROSITE" id="PS50936"/>
    </source>
</evidence>
<feature type="binding site" evidence="10">
    <location>
        <begin position="126"/>
        <end position="129"/>
    </location>
    <ligand>
        <name>GTP</name>
        <dbReference type="ChEBI" id="CHEBI:37565"/>
    </ligand>
</feature>
<feature type="domain" description="EngC GTPase" evidence="11">
    <location>
        <begin position="86"/>
        <end position="240"/>
    </location>
</feature>
<dbReference type="CDD" id="cd04466">
    <property type="entry name" value="S1_YloQ_GTPase"/>
    <property type="match status" value="1"/>
</dbReference>
<accession>A0ABV8K4Q9</accession>
<dbReference type="InterPro" id="IPR010914">
    <property type="entry name" value="RsgA_GTPase_dom"/>
</dbReference>